<dbReference type="Gene3D" id="1.20.1560.10">
    <property type="entry name" value="ABC transporter type 1, transmembrane domain"/>
    <property type="match status" value="1"/>
</dbReference>
<evidence type="ECO:0000256" key="2">
    <source>
        <dbReference type="ARBA" id="ARBA00022692"/>
    </source>
</evidence>
<feature type="domain" description="ABC transmembrane type-1" evidence="10">
    <location>
        <begin position="31"/>
        <end position="308"/>
    </location>
</feature>
<dbReference type="STRING" id="1355015.LK06_027595"/>
<dbReference type="AlphaFoldDB" id="A0A221P5J5"/>
<keyword evidence="6 8" id="KW-0472">Membrane</keyword>
<keyword evidence="4 11" id="KW-0067">ATP-binding</keyword>
<evidence type="ECO:0000313" key="11">
    <source>
        <dbReference type="EMBL" id="ASN27366.1"/>
    </source>
</evidence>
<dbReference type="SUPFAM" id="SSF90123">
    <property type="entry name" value="ABC transporter transmembrane region"/>
    <property type="match status" value="1"/>
</dbReference>
<dbReference type="KEGG" id="splu:LK06_027595"/>
<dbReference type="RefSeq" id="WP_039648252.1">
    <property type="nucleotide sequence ID" value="NZ_CP021080.1"/>
</dbReference>
<dbReference type="GO" id="GO:0016887">
    <property type="term" value="F:ATP hydrolysis activity"/>
    <property type="evidence" value="ECO:0007669"/>
    <property type="project" value="InterPro"/>
</dbReference>
<evidence type="ECO:0000256" key="3">
    <source>
        <dbReference type="ARBA" id="ARBA00022741"/>
    </source>
</evidence>
<dbReference type="Pfam" id="PF00664">
    <property type="entry name" value="ABC_membrane"/>
    <property type="match status" value="1"/>
</dbReference>
<name>A0A221P5J5_9ACTN</name>
<dbReference type="GO" id="GO:0005886">
    <property type="term" value="C:plasma membrane"/>
    <property type="evidence" value="ECO:0007669"/>
    <property type="project" value="UniProtKB-SubCell"/>
</dbReference>
<evidence type="ECO:0000256" key="6">
    <source>
        <dbReference type="ARBA" id="ARBA00023136"/>
    </source>
</evidence>
<proteinExistence type="predicted"/>
<gene>
    <name evidence="11" type="ORF">LK07_28765</name>
</gene>
<dbReference type="Proteomes" id="UP000031501">
    <property type="component" value="Chromosome"/>
</dbReference>
<dbReference type="EMBL" id="CP022433">
    <property type="protein sequence ID" value="ASN27366.1"/>
    <property type="molecule type" value="Genomic_DNA"/>
</dbReference>
<dbReference type="InterPro" id="IPR011527">
    <property type="entry name" value="ABC1_TM_dom"/>
</dbReference>
<dbReference type="GO" id="GO:0015421">
    <property type="term" value="F:ABC-type oligopeptide transporter activity"/>
    <property type="evidence" value="ECO:0007669"/>
    <property type="project" value="TreeGrafter"/>
</dbReference>
<feature type="transmembrane region" description="Helical" evidence="8">
    <location>
        <begin position="31"/>
        <end position="53"/>
    </location>
</feature>
<keyword evidence="3" id="KW-0547">Nucleotide-binding</keyword>
<keyword evidence="5 8" id="KW-1133">Transmembrane helix</keyword>
<dbReference type="GO" id="GO:0005524">
    <property type="term" value="F:ATP binding"/>
    <property type="evidence" value="ECO:0007669"/>
    <property type="project" value="UniProtKB-KW"/>
</dbReference>
<feature type="compositionally biased region" description="Low complexity" evidence="7">
    <location>
        <begin position="345"/>
        <end position="354"/>
    </location>
</feature>
<dbReference type="Pfam" id="PF00005">
    <property type="entry name" value="ABC_tran"/>
    <property type="match status" value="1"/>
</dbReference>
<dbReference type="InterPro" id="IPR003593">
    <property type="entry name" value="AAA+_ATPase"/>
</dbReference>
<dbReference type="InterPro" id="IPR039421">
    <property type="entry name" value="Type_1_exporter"/>
</dbReference>
<evidence type="ECO:0000256" key="4">
    <source>
        <dbReference type="ARBA" id="ARBA00022840"/>
    </source>
</evidence>
<keyword evidence="2 8" id="KW-0812">Transmembrane</keyword>
<evidence type="ECO:0000313" key="12">
    <source>
        <dbReference type="Proteomes" id="UP000031501"/>
    </source>
</evidence>
<dbReference type="CDD" id="cd18551">
    <property type="entry name" value="ABC_6TM_LmrA_like"/>
    <property type="match status" value="1"/>
</dbReference>
<dbReference type="InterPro" id="IPR027417">
    <property type="entry name" value="P-loop_NTPase"/>
</dbReference>
<evidence type="ECO:0000256" key="1">
    <source>
        <dbReference type="ARBA" id="ARBA00004651"/>
    </source>
</evidence>
<feature type="transmembrane region" description="Helical" evidence="8">
    <location>
        <begin position="65"/>
        <end position="88"/>
    </location>
</feature>
<evidence type="ECO:0000259" key="9">
    <source>
        <dbReference type="PROSITE" id="PS50893"/>
    </source>
</evidence>
<comment type="subcellular location">
    <subcellularLocation>
        <location evidence="1">Cell membrane</location>
        <topology evidence="1">Multi-pass membrane protein</topology>
    </subcellularLocation>
</comment>
<organism evidence="11 12">
    <name type="scientific">Streptomyces pluripotens</name>
    <dbReference type="NCBI Taxonomy" id="1355015"/>
    <lineage>
        <taxon>Bacteria</taxon>
        <taxon>Bacillati</taxon>
        <taxon>Actinomycetota</taxon>
        <taxon>Actinomycetes</taxon>
        <taxon>Kitasatosporales</taxon>
        <taxon>Streptomycetaceae</taxon>
        <taxon>Streptomyces</taxon>
    </lineage>
</organism>
<evidence type="ECO:0000256" key="5">
    <source>
        <dbReference type="ARBA" id="ARBA00022989"/>
    </source>
</evidence>
<keyword evidence="12" id="KW-1185">Reference proteome</keyword>
<dbReference type="PROSITE" id="PS50929">
    <property type="entry name" value="ABC_TM1F"/>
    <property type="match status" value="1"/>
</dbReference>
<accession>A0A221P5J5</accession>
<dbReference type="PANTHER" id="PTHR43394">
    <property type="entry name" value="ATP-DEPENDENT PERMEASE MDL1, MITOCHONDRIAL"/>
    <property type="match status" value="1"/>
</dbReference>
<dbReference type="InterPro" id="IPR036640">
    <property type="entry name" value="ABC1_TM_sf"/>
</dbReference>
<reference evidence="11 12" key="1">
    <citation type="submission" date="2017-07" db="EMBL/GenBank/DDBJ databases">
        <title>Genome sequence of Streptomyces pluripotens MUSC 137T.</title>
        <authorList>
            <person name="Ser H.-L."/>
            <person name="Lee L.-H."/>
        </authorList>
    </citation>
    <scope>NUCLEOTIDE SEQUENCE [LARGE SCALE GENOMIC DNA]</scope>
    <source>
        <strain evidence="11 12">MUSC 137</strain>
    </source>
</reference>
<dbReference type="PANTHER" id="PTHR43394:SF1">
    <property type="entry name" value="ATP-BINDING CASSETTE SUB-FAMILY B MEMBER 10, MITOCHONDRIAL"/>
    <property type="match status" value="1"/>
</dbReference>
<evidence type="ECO:0000256" key="8">
    <source>
        <dbReference type="SAM" id="Phobius"/>
    </source>
</evidence>
<dbReference type="InterPro" id="IPR003439">
    <property type="entry name" value="ABC_transporter-like_ATP-bd"/>
</dbReference>
<dbReference type="Gene3D" id="3.40.50.300">
    <property type="entry name" value="P-loop containing nucleotide triphosphate hydrolases"/>
    <property type="match status" value="1"/>
</dbReference>
<feature type="domain" description="ABC transporter" evidence="9">
    <location>
        <begin position="361"/>
        <end position="595"/>
    </location>
</feature>
<feature type="transmembrane region" description="Helical" evidence="8">
    <location>
        <begin position="163"/>
        <end position="184"/>
    </location>
</feature>
<dbReference type="InterPro" id="IPR017871">
    <property type="entry name" value="ABC_transporter-like_CS"/>
</dbReference>
<protein>
    <submittedName>
        <fullName evidence="11">ABC transporter ATP-binding protein</fullName>
    </submittedName>
</protein>
<feature type="transmembrane region" description="Helical" evidence="8">
    <location>
        <begin position="276"/>
        <end position="300"/>
    </location>
</feature>
<dbReference type="PROSITE" id="PS50893">
    <property type="entry name" value="ABC_TRANSPORTER_2"/>
    <property type="match status" value="1"/>
</dbReference>
<evidence type="ECO:0000259" key="10">
    <source>
        <dbReference type="PROSITE" id="PS50929"/>
    </source>
</evidence>
<evidence type="ECO:0000256" key="7">
    <source>
        <dbReference type="SAM" id="MobiDB-lite"/>
    </source>
</evidence>
<dbReference type="OrthoDB" id="9806127at2"/>
<dbReference type="SUPFAM" id="SSF52540">
    <property type="entry name" value="P-loop containing nucleoside triphosphate hydrolases"/>
    <property type="match status" value="1"/>
</dbReference>
<sequence>MPADQTRPKPPRPRLRVLRQVVRDGRNTVPAVLLALAATAATLTVPLVVRRVVNGFTEHRSVTGSVMLMTTLALFGAVAAALSSFLLARAGESMVLTVRQRVVAHALRLPLPGARRLGAGELVARVTSDSAQLRSVVDIGVTQLPMATLTVTATLVIMGLLDWVLLLIVLGTFSVAGLAIAVFVKGIRHSTAAQQEAIGELAQRFTSALGALATVKACRAEAQVTDAIGDDATSAAGSAVSAARRQAFVTPIMGLGQQLALIGVVLGSGARLASGALSVAGFAAFLLYLLQLIAPLTLVANGVSRLQLGFAAQSRIEDVLAEETEDAVSSPQGQGDGKTEGEARAAGSAPEGNAEAGGAAVEFEQVVFSHDGERRAADALSFAVPRHGVTALVGPSGAGKTTALDLIERFLVPGGGAVRVLGRDTRRWPLHDLRAQVAYLDQAFTLLEGTVRENLLLGRATPVADDALWAALTAVGLDDAIIRLPQGLGSTVGRADDLSGGQRQRLALARVLLTDASVVLLDEPTSQLDSINENRLRDVIERLSRDRAVVVVAHRISTVRQAHHIVVLDEGRCLDTGTHDELLDRCGTYAELVRGQRLGLRVTAGV</sequence>
<dbReference type="PROSITE" id="PS00211">
    <property type="entry name" value="ABC_TRANSPORTER_1"/>
    <property type="match status" value="1"/>
</dbReference>
<dbReference type="SMART" id="SM00382">
    <property type="entry name" value="AAA"/>
    <property type="match status" value="1"/>
</dbReference>
<feature type="region of interest" description="Disordered" evidence="7">
    <location>
        <begin position="322"/>
        <end position="354"/>
    </location>
</feature>